<proteinExistence type="predicted"/>
<dbReference type="Proteomes" id="UP000198876">
    <property type="component" value="Unassembled WGS sequence"/>
</dbReference>
<feature type="transmembrane region" description="Helical" evidence="1">
    <location>
        <begin position="121"/>
        <end position="147"/>
    </location>
</feature>
<feature type="transmembrane region" description="Helical" evidence="1">
    <location>
        <begin position="192"/>
        <end position="216"/>
    </location>
</feature>
<dbReference type="OrthoDB" id="107590at2157"/>
<keyword evidence="1" id="KW-0472">Membrane</keyword>
<gene>
    <name evidence="2" type="ORF">SAMN04488063_0744</name>
</gene>
<evidence type="ECO:0008006" key="4">
    <source>
        <dbReference type="Google" id="ProtNLM"/>
    </source>
</evidence>
<sequence>MRHHLGAAVRSLSTAEHRLDTVITGTLLALGSTVAPVLVVALLGYVVRVVRGASGVDAELPAFDEWTGVLLDGGRAALATGPLHLPGAAVFAFVVGFDRTHLVAPSLFFGLRRGALPSLDLFVGVLSIVVLEIVAGYLSAAALVAVARGESVGVEVAEAALDIARDGTFARALSVALAVGTVGRVLSGVAAAVPLFGLPAGAAVSFAALVVGASVVGRTTPSVGGVGGRTDGIPFDASAANASADGVRE</sequence>
<organism evidence="2 3">
    <name type="scientific">Halopelagius inordinatus</name>
    <dbReference type="NCBI Taxonomy" id="553467"/>
    <lineage>
        <taxon>Archaea</taxon>
        <taxon>Methanobacteriati</taxon>
        <taxon>Methanobacteriota</taxon>
        <taxon>Stenosarchaea group</taxon>
        <taxon>Halobacteria</taxon>
        <taxon>Halobacteriales</taxon>
        <taxon>Haloferacaceae</taxon>
    </lineage>
</organism>
<evidence type="ECO:0000313" key="3">
    <source>
        <dbReference type="Proteomes" id="UP000198876"/>
    </source>
</evidence>
<keyword evidence="1" id="KW-1133">Transmembrane helix</keyword>
<evidence type="ECO:0000256" key="1">
    <source>
        <dbReference type="SAM" id="Phobius"/>
    </source>
</evidence>
<dbReference type="Pfam" id="PF13197">
    <property type="entry name" value="DUF4013"/>
    <property type="match status" value="1"/>
</dbReference>
<reference evidence="3" key="1">
    <citation type="submission" date="2016-10" db="EMBL/GenBank/DDBJ databases">
        <authorList>
            <person name="Varghese N."/>
            <person name="Submissions S."/>
        </authorList>
    </citation>
    <scope>NUCLEOTIDE SEQUENCE [LARGE SCALE GENOMIC DNA]</scope>
    <source>
        <strain evidence="3">CGMCC 1.7739</strain>
    </source>
</reference>
<feature type="transmembrane region" description="Helical" evidence="1">
    <location>
        <begin position="21"/>
        <end position="47"/>
    </location>
</feature>
<keyword evidence="1" id="KW-0812">Transmembrane</keyword>
<keyword evidence="3" id="KW-1185">Reference proteome</keyword>
<name>A0A1I2MNQ0_9EURY</name>
<dbReference type="InterPro" id="IPR025098">
    <property type="entry name" value="DUF4013"/>
</dbReference>
<dbReference type="EMBL" id="FOOQ01000001">
    <property type="protein sequence ID" value="SFF90761.1"/>
    <property type="molecule type" value="Genomic_DNA"/>
</dbReference>
<protein>
    <recommendedName>
        <fullName evidence="4">DUF4013 domain-containing protein</fullName>
    </recommendedName>
</protein>
<accession>A0A1I2MNQ0</accession>
<dbReference type="RefSeq" id="WP_177213272.1">
    <property type="nucleotide sequence ID" value="NZ_FOOQ01000001.1"/>
</dbReference>
<dbReference type="AlphaFoldDB" id="A0A1I2MNQ0"/>
<evidence type="ECO:0000313" key="2">
    <source>
        <dbReference type="EMBL" id="SFF90761.1"/>
    </source>
</evidence>